<evidence type="ECO:0000256" key="1">
    <source>
        <dbReference type="ARBA" id="ARBA00004141"/>
    </source>
</evidence>
<feature type="domain" description="PGG" evidence="9">
    <location>
        <begin position="304"/>
        <end position="425"/>
    </location>
</feature>
<feature type="transmembrane region" description="Helical" evidence="8">
    <location>
        <begin position="402"/>
        <end position="425"/>
    </location>
</feature>
<dbReference type="OrthoDB" id="1585477at2759"/>
<dbReference type="PROSITE" id="PS50088">
    <property type="entry name" value="ANK_REPEAT"/>
    <property type="match status" value="2"/>
</dbReference>
<gene>
    <name evidence="10" type="ORF">DVH24_012680</name>
</gene>
<dbReference type="Proteomes" id="UP000290289">
    <property type="component" value="Chromosome 15"/>
</dbReference>
<evidence type="ECO:0000256" key="7">
    <source>
        <dbReference type="PROSITE-ProRule" id="PRU00023"/>
    </source>
</evidence>
<evidence type="ECO:0000313" key="10">
    <source>
        <dbReference type="EMBL" id="RXH72996.1"/>
    </source>
</evidence>
<keyword evidence="4 8" id="KW-1133">Transmembrane helix</keyword>
<dbReference type="PANTHER" id="PTHR24186">
    <property type="entry name" value="PROTEIN PHOSPHATASE 1 REGULATORY SUBUNIT"/>
    <property type="match status" value="1"/>
</dbReference>
<feature type="transmembrane region" description="Helical" evidence="8">
    <location>
        <begin position="368"/>
        <end position="390"/>
    </location>
</feature>
<keyword evidence="5 7" id="KW-0040">ANK repeat</keyword>
<proteinExistence type="predicted"/>
<evidence type="ECO:0000259" key="9">
    <source>
        <dbReference type="Pfam" id="PF13962"/>
    </source>
</evidence>
<protein>
    <recommendedName>
        <fullName evidence="9">PGG domain-containing protein</fullName>
    </recommendedName>
</protein>
<dbReference type="STRING" id="3750.A0A498HNG4"/>
<comment type="subcellular location">
    <subcellularLocation>
        <location evidence="1">Membrane</location>
        <topology evidence="1">Multi-pass membrane protein</topology>
    </subcellularLocation>
</comment>
<evidence type="ECO:0000256" key="3">
    <source>
        <dbReference type="ARBA" id="ARBA00022737"/>
    </source>
</evidence>
<reference evidence="10 11" key="1">
    <citation type="submission" date="2018-10" db="EMBL/GenBank/DDBJ databases">
        <title>A high-quality apple genome assembly.</title>
        <authorList>
            <person name="Hu J."/>
        </authorList>
    </citation>
    <scope>NUCLEOTIDE SEQUENCE [LARGE SCALE GENOMIC DNA]</scope>
    <source>
        <strain evidence="11">cv. HFTH1</strain>
        <tissue evidence="10">Young leaf</tissue>
    </source>
</reference>
<dbReference type="PROSITE" id="PS50297">
    <property type="entry name" value="ANK_REP_REGION"/>
    <property type="match status" value="2"/>
</dbReference>
<dbReference type="SMART" id="SM00248">
    <property type="entry name" value="ANK"/>
    <property type="match status" value="6"/>
</dbReference>
<evidence type="ECO:0000256" key="4">
    <source>
        <dbReference type="ARBA" id="ARBA00022989"/>
    </source>
</evidence>
<comment type="caution">
    <text evidence="10">The sequence shown here is derived from an EMBL/GenBank/DDBJ whole genome shotgun (WGS) entry which is preliminary data.</text>
</comment>
<dbReference type="SUPFAM" id="SSF48403">
    <property type="entry name" value="Ankyrin repeat"/>
    <property type="match status" value="1"/>
</dbReference>
<keyword evidence="3" id="KW-0677">Repeat</keyword>
<evidence type="ECO:0000256" key="6">
    <source>
        <dbReference type="ARBA" id="ARBA00023136"/>
    </source>
</evidence>
<evidence type="ECO:0000256" key="2">
    <source>
        <dbReference type="ARBA" id="ARBA00022692"/>
    </source>
</evidence>
<dbReference type="GO" id="GO:0005886">
    <property type="term" value="C:plasma membrane"/>
    <property type="evidence" value="ECO:0007669"/>
    <property type="project" value="TreeGrafter"/>
</dbReference>
<dbReference type="InterPro" id="IPR026961">
    <property type="entry name" value="PGG_dom"/>
</dbReference>
<feature type="transmembrane region" description="Helical" evidence="8">
    <location>
        <begin position="445"/>
        <end position="467"/>
    </location>
</feature>
<dbReference type="AlphaFoldDB" id="A0A498HNG4"/>
<dbReference type="KEGG" id="mdm:103455795"/>
<dbReference type="PANTHER" id="PTHR24186:SF37">
    <property type="entry name" value="PGG DOMAIN-CONTAINING PROTEIN"/>
    <property type="match status" value="1"/>
</dbReference>
<feature type="repeat" description="ANK" evidence="7">
    <location>
        <begin position="90"/>
        <end position="111"/>
    </location>
</feature>
<evidence type="ECO:0000256" key="8">
    <source>
        <dbReference type="SAM" id="Phobius"/>
    </source>
</evidence>
<evidence type="ECO:0000313" key="11">
    <source>
        <dbReference type="Proteomes" id="UP000290289"/>
    </source>
</evidence>
<dbReference type="EMBL" id="RDQH01000341">
    <property type="protein sequence ID" value="RXH72996.1"/>
    <property type="molecule type" value="Genomic_DNA"/>
</dbReference>
<dbReference type="Gramene" id="mRNA:MD15G0046300">
    <property type="protein sequence ID" value="mRNA:MD15G0046300"/>
    <property type="gene ID" value="MD15G0046300"/>
</dbReference>
<dbReference type="SMR" id="A0A498HNG4"/>
<sequence length="492" mass="54807">MKLLSLLEEQREEEAKQREKVMQKELHRAAVRGSVDALLELLTEDPQILSKPAPSLSDTPLHVVSLLGHSAFAKELLSRNPELAAQLDSRGSSPLHLAAAKGSVEIVKSLVLVNPDLGLVWDRDGFTPLHLGVIKGRAAVVAELAQVIPAATRVLTQGGESGLHLCVKHHRLEVLKVLVECIGRGDEFVNWRDGDGNTVLHVAVAKKQLEVIKYLLTNTKIDVKAQNANGFTALDVLSHSTRDLRDLEIKQCLQKAAAPGINKSRSVAYEPEMDSVRVSNSISMHPLMSKKMSIKEIVKKKDIDWLGRKRSSLMVVTSLIATVAFQAALSPPGGVWQDDYFEYSNGTAVERPHTAGQSVMANTEPRNYGQFMIFNTIAFLASLSIILLLVSGLPMRRKRLMWLQMVIMWIAITALTGTYFIGLIIMTPNKRKGSYLYYVTQVSVLIWLALMGIVFIGNVIRVIIWLLRKYGYMEQKETDDSLYEDYEDNDEI</sequence>
<accession>A0A498HNG4</accession>
<dbReference type="Gene3D" id="1.25.40.20">
    <property type="entry name" value="Ankyrin repeat-containing domain"/>
    <property type="match status" value="2"/>
</dbReference>
<dbReference type="InterPro" id="IPR036770">
    <property type="entry name" value="Ankyrin_rpt-contain_sf"/>
</dbReference>
<keyword evidence="2 8" id="KW-0812">Transmembrane</keyword>
<keyword evidence="11" id="KW-1185">Reference proteome</keyword>
<keyword evidence="6 8" id="KW-0472">Membrane</keyword>
<name>A0A498HNG4_MALDO</name>
<dbReference type="InterPro" id="IPR002110">
    <property type="entry name" value="Ankyrin_rpt"/>
</dbReference>
<organism evidence="10 11">
    <name type="scientific">Malus domestica</name>
    <name type="common">Apple</name>
    <name type="synonym">Pyrus malus</name>
    <dbReference type="NCBI Taxonomy" id="3750"/>
    <lineage>
        <taxon>Eukaryota</taxon>
        <taxon>Viridiplantae</taxon>
        <taxon>Streptophyta</taxon>
        <taxon>Embryophyta</taxon>
        <taxon>Tracheophyta</taxon>
        <taxon>Spermatophyta</taxon>
        <taxon>Magnoliopsida</taxon>
        <taxon>eudicotyledons</taxon>
        <taxon>Gunneridae</taxon>
        <taxon>Pentapetalae</taxon>
        <taxon>rosids</taxon>
        <taxon>fabids</taxon>
        <taxon>Rosales</taxon>
        <taxon>Rosaceae</taxon>
        <taxon>Amygdaloideae</taxon>
        <taxon>Maleae</taxon>
        <taxon>Malus</taxon>
    </lineage>
</organism>
<dbReference type="Pfam" id="PF12796">
    <property type="entry name" value="Ank_2"/>
    <property type="match status" value="2"/>
</dbReference>
<dbReference type="Pfam" id="PF13962">
    <property type="entry name" value="PGG"/>
    <property type="match status" value="1"/>
</dbReference>
<evidence type="ECO:0000256" key="5">
    <source>
        <dbReference type="ARBA" id="ARBA00023043"/>
    </source>
</evidence>
<feature type="repeat" description="ANK" evidence="7">
    <location>
        <begin position="195"/>
        <end position="216"/>
    </location>
</feature>